<sequence length="75" mass="8430">MASRRLLTIAKLMLKGSRPTLDHSHVYWEANACADYLANLGVNQEENKLSALPQACAGTNFQRWSHFQGTQQKLV</sequence>
<evidence type="ECO:0000313" key="1">
    <source>
        <dbReference type="EMBL" id="KAA8543793.1"/>
    </source>
</evidence>
<reference evidence="1 2" key="1">
    <citation type="submission" date="2019-09" db="EMBL/GenBank/DDBJ databases">
        <title>A chromosome-level genome assembly of the Chinese tupelo Nyssa sinensis.</title>
        <authorList>
            <person name="Yang X."/>
            <person name="Kang M."/>
            <person name="Yang Y."/>
            <person name="Xiong H."/>
            <person name="Wang M."/>
            <person name="Zhang Z."/>
            <person name="Wang Z."/>
            <person name="Wu H."/>
            <person name="Ma T."/>
            <person name="Liu J."/>
            <person name="Xi Z."/>
        </authorList>
    </citation>
    <scope>NUCLEOTIDE SEQUENCE [LARGE SCALE GENOMIC DNA]</scope>
    <source>
        <strain evidence="1">J267</strain>
        <tissue evidence="1">Leaf</tissue>
    </source>
</reference>
<evidence type="ECO:0000313" key="2">
    <source>
        <dbReference type="Proteomes" id="UP000325577"/>
    </source>
</evidence>
<protein>
    <submittedName>
        <fullName evidence="1">Uncharacterized protein</fullName>
    </submittedName>
</protein>
<dbReference type="EMBL" id="CM018034">
    <property type="protein sequence ID" value="KAA8543793.1"/>
    <property type="molecule type" value="Genomic_DNA"/>
</dbReference>
<gene>
    <name evidence="1" type="ORF">F0562_022030</name>
</gene>
<proteinExistence type="predicted"/>
<organism evidence="1 2">
    <name type="scientific">Nyssa sinensis</name>
    <dbReference type="NCBI Taxonomy" id="561372"/>
    <lineage>
        <taxon>Eukaryota</taxon>
        <taxon>Viridiplantae</taxon>
        <taxon>Streptophyta</taxon>
        <taxon>Embryophyta</taxon>
        <taxon>Tracheophyta</taxon>
        <taxon>Spermatophyta</taxon>
        <taxon>Magnoliopsida</taxon>
        <taxon>eudicotyledons</taxon>
        <taxon>Gunneridae</taxon>
        <taxon>Pentapetalae</taxon>
        <taxon>asterids</taxon>
        <taxon>Cornales</taxon>
        <taxon>Nyssaceae</taxon>
        <taxon>Nyssa</taxon>
    </lineage>
</organism>
<accession>A0A5J5BL31</accession>
<name>A0A5J5BL31_9ASTE</name>
<dbReference type="AlphaFoldDB" id="A0A5J5BL31"/>
<dbReference type="Proteomes" id="UP000325577">
    <property type="component" value="Linkage Group LG11"/>
</dbReference>
<keyword evidence="2" id="KW-1185">Reference proteome</keyword>